<evidence type="ECO:0000256" key="4">
    <source>
        <dbReference type="ARBA" id="ARBA00022989"/>
    </source>
</evidence>
<evidence type="ECO:0000256" key="2">
    <source>
        <dbReference type="ARBA" id="ARBA00006143"/>
    </source>
</evidence>
<proteinExistence type="inferred from homology"/>
<feature type="transmembrane region" description="Helical" evidence="6">
    <location>
        <begin position="100"/>
        <end position="121"/>
    </location>
</feature>
<name>A0A9W6C1I0_9CHLO</name>
<feature type="transmembrane region" description="Helical" evidence="6">
    <location>
        <begin position="212"/>
        <end position="234"/>
    </location>
</feature>
<reference evidence="8 9" key="1">
    <citation type="journal article" date="2023" name="Commun. Biol.">
        <title>Reorganization of the ancestral sex-determining regions during the evolution of trioecy in Pleodorina starrii.</title>
        <authorList>
            <person name="Takahashi K."/>
            <person name="Suzuki S."/>
            <person name="Kawai-Toyooka H."/>
            <person name="Yamamoto K."/>
            <person name="Hamaji T."/>
            <person name="Ootsuki R."/>
            <person name="Yamaguchi H."/>
            <person name="Kawachi M."/>
            <person name="Higashiyama T."/>
            <person name="Nozaki H."/>
        </authorList>
    </citation>
    <scope>NUCLEOTIDE SEQUENCE [LARGE SCALE GENOMIC DNA]</scope>
    <source>
        <strain evidence="8 9">NIES-4479</strain>
    </source>
</reference>
<sequence>MVMTIGGYFAETVNSGALLIAVPLAVIAGIVSFISPCILPLVPGYLGYVSGLTDPTRADNRRRVLAGVGLFILGFAAVFTVYGAAFGAIGGWLVRWQDPLMRVLGVFVALMGLVLVGKFPFLQQTKKLSFQPRTGIAGAPLLGVVFGLGWTPCMGPTLSAVLALSTTTGGAWRGALLGFTYCLGLGIPFVLVAAGLNWVTTTLSYIRRNIRTFNIAGGSVLIAVGLLMVTGIWMQWIYQLQSLAGTFITPV</sequence>
<comment type="caution">
    <text evidence="8">The sequence shown here is derived from an EMBL/GenBank/DDBJ whole genome shotgun (WGS) entry which is preliminary data.</text>
</comment>
<gene>
    <name evidence="8" type="primary">PLESTB003658</name>
    <name evidence="8" type="ORF">PLESTB_001909800</name>
</gene>
<feature type="transmembrane region" description="Helical" evidence="6">
    <location>
        <begin position="20"/>
        <end position="43"/>
    </location>
</feature>
<comment type="subcellular location">
    <subcellularLocation>
        <location evidence="1">Membrane</location>
        <topology evidence="1">Multi-pass membrane protein</topology>
    </subcellularLocation>
</comment>
<evidence type="ECO:0000313" key="8">
    <source>
        <dbReference type="EMBL" id="GLC62531.1"/>
    </source>
</evidence>
<dbReference type="GO" id="GO:0016020">
    <property type="term" value="C:membrane"/>
    <property type="evidence" value="ECO:0007669"/>
    <property type="project" value="UniProtKB-SubCell"/>
</dbReference>
<organism evidence="8 9">
    <name type="scientific">Pleodorina starrii</name>
    <dbReference type="NCBI Taxonomy" id="330485"/>
    <lineage>
        <taxon>Eukaryota</taxon>
        <taxon>Viridiplantae</taxon>
        <taxon>Chlorophyta</taxon>
        <taxon>core chlorophytes</taxon>
        <taxon>Chlorophyceae</taxon>
        <taxon>CS clade</taxon>
        <taxon>Chlamydomonadales</taxon>
        <taxon>Volvocaceae</taxon>
        <taxon>Pleodorina</taxon>
    </lineage>
</organism>
<keyword evidence="5 6" id="KW-0472">Membrane</keyword>
<evidence type="ECO:0000256" key="1">
    <source>
        <dbReference type="ARBA" id="ARBA00004141"/>
    </source>
</evidence>
<dbReference type="PANTHER" id="PTHR31272:SF4">
    <property type="entry name" value="CYTOCHROME C-TYPE BIOGENESIS PROTEIN HI_1454-RELATED"/>
    <property type="match status" value="1"/>
</dbReference>
<keyword evidence="9" id="KW-1185">Reference proteome</keyword>
<dbReference type="PANTHER" id="PTHR31272">
    <property type="entry name" value="CYTOCHROME C-TYPE BIOGENESIS PROTEIN HI_1454-RELATED"/>
    <property type="match status" value="1"/>
</dbReference>
<dbReference type="EMBL" id="BRXU01000066">
    <property type="protein sequence ID" value="GLC62531.1"/>
    <property type="molecule type" value="Genomic_DNA"/>
</dbReference>
<evidence type="ECO:0000256" key="6">
    <source>
        <dbReference type="SAM" id="Phobius"/>
    </source>
</evidence>
<feature type="transmembrane region" description="Helical" evidence="6">
    <location>
        <begin position="141"/>
        <end position="164"/>
    </location>
</feature>
<keyword evidence="3 6" id="KW-0812">Transmembrane</keyword>
<dbReference type="GO" id="GO:0017004">
    <property type="term" value="P:cytochrome complex assembly"/>
    <property type="evidence" value="ECO:0007669"/>
    <property type="project" value="InterPro"/>
</dbReference>
<dbReference type="InterPro" id="IPR003834">
    <property type="entry name" value="Cyt_c_assmbl_TM_dom"/>
</dbReference>
<dbReference type="Pfam" id="PF02683">
    <property type="entry name" value="DsbD_TM"/>
    <property type="match status" value="1"/>
</dbReference>
<comment type="similarity">
    <text evidence="2">Belongs to the DsbD family.</text>
</comment>
<dbReference type="AlphaFoldDB" id="A0A9W6C1I0"/>
<protein>
    <recommendedName>
        <fullName evidence="7">Cytochrome C biogenesis protein transmembrane domain-containing protein</fullName>
    </recommendedName>
</protein>
<evidence type="ECO:0000256" key="5">
    <source>
        <dbReference type="ARBA" id="ARBA00023136"/>
    </source>
</evidence>
<feature type="transmembrane region" description="Helical" evidence="6">
    <location>
        <begin position="176"/>
        <end position="200"/>
    </location>
</feature>
<dbReference type="InterPro" id="IPR051790">
    <property type="entry name" value="Cytochrome_c-biogenesis_DsbD"/>
</dbReference>
<dbReference type="Proteomes" id="UP001165080">
    <property type="component" value="Unassembled WGS sequence"/>
</dbReference>
<keyword evidence="4 6" id="KW-1133">Transmembrane helix</keyword>
<feature type="transmembrane region" description="Helical" evidence="6">
    <location>
        <begin position="64"/>
        <end position="94"/>
    </location>
</feature>
<accession>A0A9W6C1I0</accession>
<evidence type="ECO:0000313" key="9">
    <source>
        <dbReference type="Proteomes" id="UP001165080"/>
    </source>
</evidence>
<feature type="domain" description="Cytochrome C biogenesis protein transmembrane" evidence="7">
    <location>
        <begin position="20"/>
        <end position="230"/>
    </location>
</feature>
<evidence type="ECO:0000256" key="3">
    <source>
        <dbReference type="ARBA" id="ARBA00022692"/>
    </source>
</evidence>
<evidence type="ECO:0000259" key="7">
    <source>
        <dbReference type="Pfam" id="PF02683"/>
    </source>
</evidence>